<dbReference type="Proteomes" id="UP000181884">
    <property type="component" value="Unassembled WGS sequence"/>
</dbReference>
<organism evidence="7 8">
    <name type="scientific">Enterococcus canis</name>
    <dbReference type="NCBI Taxonomy" id="214095"/>
    <lineage>
        <taxon>Bacteria</taxon>
        <taxon>Bacillati</taxon>
        <taxon>Bacillota</taxon>
        <taxon>Bacilli</taxon>
        <taxon>Lactobacillales</taxon>
        <taxon>Enterococcaceae</taxon>
        <taxon>Enterococcus</taxon>
    </lineage>
</organism>
<keyword evidence="4 5" id="KW-0472">Membrane</keyword>
<dbReference type="InterPro" id="IPR023408">
    <property type="entry name" value="MscS_beta-dom_sf"/>
</dbReference>
<feature type="transmembrane region" description="Helical" evidence="5">
    <location>
        <begin position="63"/>
        <end position="85"/>
    </location>
</feature>
<dbReference type="InterPro" id="IPR045275">
    <property type="entry name" value="MscS_archaea/bacteria_type"/>
</dbReference>
<name>A0A1L8RGY0_9ENTE</name>
<dbReference type="EMBL" id="JXKH01000003">
    <property type="protein sequence ID" value="OJG19008.1"/>
    <property type="molecule type" value="Genomic_DNA"/>
</dbReference>
<evidence type="ECO:0000256" key="1">
    <source>
        <dbReference type="ARBA" id="ARBA00004370"/>
    </source>
</evidence>
<protein>
    <recommendedName>
        <fullName evidence="6">Mechanosensitive ion channel MscS domain-containing protein</fullName>
    </recommendedName>
</protein>
<proteinExistence type="predicted"/>
<dbReference type="SUPFAM" id="SSF50182">
    <property type="entry name" value="Sm-like ribonucleoproteins"/>
    <property type="match status" value="1"/>
</dbReference>
<accession>A0A1L8RGY0</accession>
<evidence type="ECO:0000259" key="6">
    <source>
        <dbReference type="Pfam" id="PF00924"/>
    </source>
</evidence>
<dbReference type="PANTHER" id="PTHR30221:SF1">
    <property type="entry name" value="SMALL-CONDUCTANCE MECHANOSENSITIVE CHANNEL"/>
    <property type="match status" value="1"/>
</dbReference>
<dbReference type="GO" id="GO:0016020">
    <property type="term" value="C:membrane"/>
    <property type="evidence" value="ECO:0007669"/>
    <property type="project" value="UniProtKB-SubCell"/>
</dbReference>
<feature type="domain" description="Mechanosensitive ion channel MscS" evidence="6">
    <location>
        <begin position="108"/>
        <end position="183"/>
    </location>
</feature>
<evidence type="ECO:0000313" key="8">
    <source>
        <dbReference type="Proteomes" id="UP000181884"/>
    </source>
</evidence>
<evidence type="ECO:0000313" key="7">
    <source>
        <dbReference type="EMBL" id="OJG19008.1"/>
    </source>
</evidence>
<evidence type="ECO:0000256" key="2">
    <source>
        <dbReference type="ARBA" id="ARBA00022692"/>
    </source>
</evidence>
<dbReference type="InterPro" id="IPR010920">
    <property type="entry name" value="LSM_dom_sf"/>
</dbReference>
<keyword evidence="8" id="KW-1185">Reference proteome</keyword>
<dbReference type="RefSeq" id="WP_067392944.1">
    <property type="nucleotide sequence ID" value="NZ_JXKH01000003.1"/>
</dbReference>
<feature type="transmembrane region" description="Helical" evidence="5">
    <location>
        <begin position="91"/>
        <end position="120"/>
    </location>
</feature>
<evidence type="ECO:0000256" key="4">
    <source>
        <dbReference type="ARBA" id="ARBA00023136"/>
    </source>
</evidence>
<dbReference type="Pfam" id="PF00924">
    <property type="entry name" value="MS_channel_2nd"/>
    <property type="match status" value="1"/>
</dbReference>
<reference evidence="7 8" key="1">
    <citation type="submission" date="2014-12" db="EMBL/GenBank/DDBJ databases">
        <title>Draft genome sequences of 29 type strains of Enterococci.</title>
        <authorList>
            <person name="Zhong Z."/>
            <person name="Sun Z."/>
            <person name="Liu W."/>
            <person name="Zhang W."/>
            <person name="Zhang H."/>
        </authorList>
    </citation>
    <scope>NUCLEOTIDE SEQUENCE [LARGE SCALE GENOMIC DNA]</scope>
    <source>
        <strain evidence="7 8">DSM 17029</strain>
    </source>
</reference>
<evidence type="ECO:0000256" key="5">
    <source>
        <dbReference type="SAM" id="Phobius"/>
    </source>
</evidence>
<comment type="subcellular location">
    <subcellularLocation>
        <location evidence="1">Membrane</location>
    </subcellularLocation>
</comment>
<dbReference type="AlphaFoldDB" id="A0A1L8RGY0"/>
<dbReference type="Gene3D" id="2.30.30.60">
    <property type="match status" value="1"/>
</dbReference>
<evidence type="ECO:0000256" key="3">
    <source>
        <dbReference type="ARBA" id="ARBA00022989"/>
    </source>
</evidence>
<keyword evidence="3 5" id="KW-1133">Transmembrane helix</keyword>
<comment type="caution">
    <text evidence="7">The sequence shown here is derived from an EMBL/GenBank/DDBJ whole genome shotgun (WGS) entry which is preliminary data.</text>
</comment>
<sequence>MDQELGSFLEEMLTEMQHSVTDSGSFSGKIMVTVLLGLLFLLCQWGLKKIFIRSAKDMKRDRVLYLVLHNVLRAVLVVAILIVWFNALDSFLLIVMGFLLLASLSIKNLIINLAGWFFIVSRHHFRIYDRIEVDGIKGEVIEIKPMFFTVMELANWFDAESPTGRTVKLPNKLIFEEAIYNYTERTHFIWNEIQYTLTYESDIDRALAIMADVAQRYTAGLKTTTFSEPVDFARESAQFPLFDGNPQPVTLVASDPLGVIVKVRYMVFYKDGSTVRTQLEQEMIQAFQKESAIQLALDQLRIRK</sequence>
<keyword evidence="2 5" id="KW-0812">Transmembrane</keyword>
<dbReference type="GO" id="GO:0008381">
    <property type="term" value="F:mechanosensitive monoatomic ion channel activity"/>
    <property type="evidence" value="ECO:0007669"/>
    <property type="project" value="InterPro"/>
</dbReference>
<gene>
    <name evidence="7" type="ORF">RU97_GL001626</name>
</gene>
<dbReference type="PANTHER" id="PTHR30221">
    <property type="entry name" value="SMALL-CONDUCTANCE MECHANOSENSITIVE CHANNEL"/>
    <property type="match status" value="1"/>
</dbReference>
<feature type="transmembrane region" description="Helical" evidence="5">
    <location>
        <begin position="26"/>
        <end position="43"/>
    </location>
</feature>
<dbReference type="InterPro" id="IPR006685">
    <property type="entry name" value="MscS_channel_2nd"/>
</dbReference>